<dbReference type="InterPro" id="IPR047640">
    <property type="entry name" value="RpiR-like"/>
</dbReference>
<dbReference type="InterPro" id="IPR001347">
    <property type="entry name" value="SIS_dom"/>
</dbReference>
<dbReference type="InterPro" id="IPR009057">
    <property type="entry name" value="Homeodomain-like_sf"/>
</dbReference>
<evidence type="ECO:0000259" key="4">
    <source>
        <dbReference type="PROSITE" id="PS51071"/>
    </source>
</evidence>
<evidence type="ECO:0000259" key="5">
    <source>
        <dbReference type="PROSITE" id="PS51464"/>
    </source>
</evidence>
<feature type="domain" description="SIS" evidence="5">
    <location>
        <begin position="122"/>
        <end position="286"/>
    </location>
</feature>
<organism evidence="6 7">
    <name type="scientific">Metabacillus rhizolycopersici</name>
    <dbReference type="NCBI Taxonomy" id="2875709"/>
    <lineage>
        <taxon>Bacteria</taxon>
        <taxon>Bacillati</taxon>
        <taxon>Bacillota</taxon>
        <taxon>Bacilli</taxon>
        <taxon>Bacillales</taxon>
        <taxon>Bacillaceae</taxon>
        <taxon>Metabacillus</taxon>
    </lineage>
</organism>
<evidence type="ECO:0000256" key="1">
    <source>
        <dbReference type="ARBA" id="ARBA00023015"/>
    </source>
</evidence>
<protein>
    <submittedName>
        <fullName evidence="6">MurR/RpiR family transcriptional regulator</fullName>
    </submittedName>
</protein>
<dbReference type="InterPro" id="IPR046348">
    <property type="entry name" value="SIS_dom_sf"/>
</dbReference>
<evidence type="ECO:0000313" key="7">
    <source>
        <dbReference type="Proteomes" id="UP001165287"/>
    </source>
</evidence>
<evidence type="ECO:0000256" key="3">
    <source>
        <dbReference type="ARBA" id="ARBA00023163"/>
    </source>
</evidence>
<sequence length="286" mass="31789">MEKNPLLVIESMYGGFHRVEKKIADCILSNSSLIIKNNVKMISSHVNVSESSIIRFCQLLGYRGFSDFKVALAHHSKKLDDEFFQIESLDSAEAITKATLLNNMNALKNTLDFINYDELEKAAKLIAQSKKVFIAGSGNSGFMVKMFYSRILTTGLNLVYATDSYAMKQMQFLLDEETVIIGISQSGKTAELIELFETASQKSVPTIALTASTNNKLTSLANIQLVTALSNSNYIRNYYASEVVVKSILDSLATYINILLDIESIDQLNTIAQDIFLEAMAVMKNK</sequence>
<dbReference type="SUPFAM" id="SSF53697">
    <property type="entry name" value="SIS domain"/>
    <property type="match status" value="1"/>
</dbReference>
<evidence type="ECO:0000256" key="2">
    <source>
        <dbReference type="ARBA" id="ARBA00023125"/>
    </source>
</evidence>
<dbReference type="InterPro" id="IPR000281">
    <property type="entry name" value="HTH_RpiR"/>
</dbReference>
<dbReference type="Proteomes" id="UP001165287">
    <property type="component" value="Unassembled WGS sequence"/>
</dbReference>
<dbReference type="Pfam" id="PF01380">
    <property type="entry name" value="SIS"/>
    <property type="match status" value="1"/>
</dbReference>
<dbReference type="RefSeq" id="WP_224142004.1">
    <property type="nucleotide sequence ID" value="NZ_JAIQUM010000126.1"/>
</dbReference>
<dbReference type="Gene3D" id="3.40.50.10490">
    <property type="entry name" value="Glucose-6-phosphate isomerase like protein, domain 1"/>
    <property type="match status" value="1"/>
</dbReference>
<dbReference type="CDD" id="cd05013">
    <property type="entry name" value="SIS_RpiR"/>
    <property type="match status" value="1"/>
</dbReference>
<dbReference type="EMBL" id="JAIQUM010000126">
    <property type="protein sequence ID" value="MBZ5753592.1"/>
    <property type="molecule type" value="Genomic_DNA"/>
</dbReference>
<reference evidence="6" key="1">
    <citation type="submission" date="2024-05" db="EMBL/GenBank/DDBJ databases">
        <title>Metabacillus sp. nov., isolated from the rhizosphere soil of tomato plants.</title>
        <authorList>
            <person name="Ma R."/>
        </authorList>
    </citation>
    <scope>NUCLEOTIDE SEQUENCE</scope>
    <source>
        <strain evidence="6">DBTR6</strain>
    </source>
</reference>
<keyword evidence="2" id="KW-0238">DNA-binding</keyword>
<name>A0ABS7UZ34_9BACI</name>
<dbReference type="PROSITE" id="PS51071">
    <property type="entry name" value="HTH_RPIR"/>
    <property type="match status" value="1"/>
</dbReference>
<dbReference type="SUPFAM" id="SSF46689">
    <property type="entry name" value="Homeodomain-like"/>
    <property type="match status" value="1"/>
</dbReference>
<dbReference type="PANTHER" id="PTHR30514:SF21">
    <property type="entry name" value="RPIR-FAMILY TRANSCRIPTIONAL REGULATOR"/>
    <property type="match status" value="1"/>
</dbReference>
<feature type="domain" description="HTH rpiR-type" evidence="4">
    <location>
        <begin position="3"/>
        <end position="79"/>
    </location>
</feature>
<keyword evidence="1" id="KW-0805">Transcription regulation</keyword>
<dbReference type="PROSITE" id="PS51464">
    <property type="entry name" value="SIS"/>
    <property type="match status" value="1"/>
</dbReference>
<comment type="caution">
    <text evidence="6">The sequence shown here is derived from an EMBL/GenBank/DDBJ whole genome shotgun (WGS) entry which is preliminary data.</text>
</comment>
<keyword evidence="3" id="KW-0804">Transcription</keyword>
<dbReference type="PANTHER" id="PTHR30514">
    <property type="entry name" value="GLUCOKINASE"/>
    <property type="match status" value="1"/>
</dbReference>
<dbReference type="InterPro" id="IPR036388">
    <property type="entry name" value="WH-like_DNA-bd_sf"/>
</dbReference>
<proteinExistence type="predicted"/>
<dbReference type="InterPro" id="IPR035472">
    <property type="entry name" value="RpiR-like_SIS"/>
</dbReference>
<keyword evidence="7" id="KW-1185">Reference proteome</keyword>
<accession>A0ABS7UZ34</accession>
<dbReference type="Gene3D" id="1.10.10.10">
    <property type="entry name" value="Winged helix-like DNA-binding domain superfamily/Winged helix DNA-binding domain"/>
    <property type="match status" value="1"/>
</dbReference>
<dbReference type="Pfam" id="PF01418">
    <property type="entry name" value="HTH_6"/>
    <property type="match status" value="1"/>
</dbReference>
<evidence type="ECO:0000313" key="6">
    <source>
        <dbReference type="EMBL" id="MBZ5753592.1"/>
    </source>
</evidence>
<gene>
    <name evidence="6" type="ORF">K9V48_26065</name>
</gene>